<evidence type="ECO:0000313" key="2">
    <source>
        <dbReference type="EMBL" id="SEH04589.1"/>
    </source>
</evidence>
<dbReference type="InterPro" id="IPR002035">
    <property type="entry name" value="VWF_A"/>
</dbReference>
<dbReference type="Gene3D" id="3.40.50.410">
    <property type="entry name" value="von Willebrand factor, type A domain"/>
    <property type="match status" value="1"/>
</dbReference>
<dbReference type="RefSeq" id="WP_103918639.1">
    <property type="nucleotide sequence ID" value="NZ_FMSV02000065.1"/>
</dbReference>
<dbReference type="GO" id="GO:0005829">
    <property type="term" value="C:cytosol"/>
    <property type="evidence" value="ECO:0007669"/>
    <property type="project" value="TreeGrafter"/>
</dbReference>
<feature type="domain" description="VWFA" evidence="1">
    <location>
        <begin position="386"/>
        <end position="490"/>
    </location>
</feature>
<evidence type="ECO:0000313" key="3">
    <source>
        <dbReference type="Proteomes" id="UP000236724"/>
    </source>
</evidence>
<dbReference type="OrthoDB" id="387240at2"/>
<dbReference type="PANTHER" id="PTHR36846">
    <property type="entry name" value="PROTEIN VIAA"/>
    <property type="match status" value="1"/>
</dbReference>
<dbReference type="AlphaFoldDB" id="A0A1H6F5M4"/>
<organism evidence="2 3">
    <name type="scientific">Candidatus Venteria ishoeyi</name>
    <dbReference type="NCBI Taxonomy" id="1899563"/>
    <lineage>
        <taxon>Bacteria</taxon>
        <taxon>Pseudomonadati</taxon>
        <taxon>Pseudomonadota</taxon>
        <taxon>Gammaproteobacteria</taxon>
        <taxon>Thiotrichales</taxon>
        <taxon>Thiotrichaceae</taxon>
        <taxon>Venteria</taxon>
    </lineage>
</organism>
<reference evidence="2 3" key="1">
    <citation type="submission" date="2016-10" db="EMBL/GenBank/DDBJ databases">
        <authorList>
            <person name="de Groot N.N."/>
        </authorList>
    </citation>
    <scope>NUCLEOTIDE SEQUENCE [LARGE SCALE GENOMIC DNA]</scope>
    <source>
        <strain evidence="2">MBHS1</strain>
    </source>
</reference>
<name>A0A1H6F5M4_9GAMM</name>
<proteinExistence type="predicted"/>
<dbReference type="PANTHER" id="PTHR36846:SF1">
    <property type="entry name" value="PROTEIN VIAA"/>
    <property type="match status" value="1"/>
</dbReference>
<sequence length="542" mass="62159">MNGALNINALENPYHFLDKLPDTLYAPVVTLMHSSLSDRINGVMQWREALLHGQLPDENALQWPQQALKAALLQQLRNLNIARFCHQQTTLTDALLLEICQSAEKFHIQESESFNHHFSELKQLEEARRKQILQEKTRLKQQYKDDKTVKAFDKINQLPQANQQTITDGETEKLDVVLDKETLDALKQKARQLIQKKLGAETADDFYKQWQERARIWHELTAVFDELSSLLGRGWDLSQGLLQSQGWMEIVRLQKLMKKLPDLKAVIRKLGKMQLAPDDDSPPVMEEVFTLMMRVFEEIREVRTPLIPCETRGIQRSSDIMRMLPSEAVYLGHPKLKMLWHSRRAEEALLTYQVDGVLSEHIQVETEILDTIEKPGKQQRQEKGPIIVCLDTSGSMHGTPELVAKALTLEAMRTALREKRDCYLYAFSGPKQVIEHQLVLTENGLANFMAFLLQSFYGGTDISAPLEKAVDKLQEEKWQRADILIVSDGEFGIPETTLSIVEQSKEHDKLRIHGILIGNSHSQAMKQICTVVHMFSDWKAML</sequence>
<dbReference type="EMBL" id="FMSV02000065">
    <property type="protein sequence ID" value="SEH04589.1"/>
    <property type="molecule type" value="Genomic_DNA"/>
</dbReference>
<protein>
    <recommendedName>
        <fullName evidence="1">VWFA domain-containing protein</fullName>
    </recommendedName>
</protein>
<evidence type="ECO:0000259" key="1">
    <source>
        <dbReference type="Pfam" id="PF13519"/>
    </source>
</evidence>
<gene>
    <name evidence="2" type="ORF">MBHS_00438</name>
</gene>
<dbReference type="InterPro" id="IPR036465">
    <property type="entry name" value="vWFA_dom_sf"/>
</dbReference>
<dbReference type="Proteomes" id="UP000236724">
    <property type="component" value="Unassembled WGS sequence"/>
</dbReference>
<dbReference type="Pfam" id="PF13519">
    <property type="entry name" value="VWA_2"/>
    <property type="match status" value="1"/>
</dbReference>
<dbReference type="SUPFAM" id="SSF53300">
    <property type="entry name" value="vWA-like"/>
    <property type="match status" value="1"/>
</dbReference>
<keyword evidence="3" id="KW-1185">Reference proteome</keyword>
<accession>A0A1H6F5M4</accession>